<sequence length="699" mass="79948">MRQSTESSDDGKFRTALGNMRYKSCTKEDIDFLRTRIHNPYDPKRPKITDEQFRNTSIIVSYNITKDTINNLGCTRFAQETGQDLSNFYSEDSVYVPDVDNMKPRKRKKYKLTSNIPPHVQKWLWQQPTSACDRHIPGCLSVCIGMPVMIRTNLATELCMTKGQEGFVYNWISGKGTKNQDVLYTLFVRLANPPRNIQFEGLPQNVVPIYRTTTRVMVSLPLGPDIPVSRTQVEVLPNFSMTDYSSQGKTRPSNPVDLSNSRTHQHVYTALSRSSTAAGTLILQRLDIPIITGGPSGALRQEFRELEMLDFITQLNYEGKLKANTLTGIRSSTISRFMADIGDKELPKHIHHTIRWSPNDPFEVDNVYNITWQTIKEVPKAKGTTQHKAEIEENQDELKHNKDEKITSQEQKNKKQKTIHIFDKEDSQPTEKPPVGTTWVNNSCAYDAIITVLYNLWKADPQYWTMAFNSYQPANAYLVFLAQDFNSVFNLRMSLSSARDKLLNALCTDFPATFKHGAFASVHQALDKLLISPWNIAHIVSYCIQCYVQPHMLFENTERKSHLFLHNENGLDQTLQDKLRGDVSNSASLCTICNASMRNYFVFQVAPPLLALDIANCPCRIESNIVILVDNVEFKYELTGIIYYVNEHFTSRIIKSSQVWYHNGFVPNMFDQQTLAEHPDLYYYGAQKAVVAIYRIGHI</sequence>
<proteinExistence type="predicted"/>
<organism evidence="1 2">
    <name type="scientific">Pluteus cervinus</name>
    <dbReference type="NCBI Taxonomy" id="181527"/>
    <lineage>
        <taxon>Eukaryota</taxon>
        <taxon>Fungi</taxon>
        <taxon>Dikarya</taxon>
        <taxon>Basidiomycota</taxon>
        <taxon>Agaricomycotina</taxon>
        <taxon>Agaricomycetes</taxon>
        <taxon>Agaricomycetidae</taxon>
        <taxon>Agaricales</taxon>
        <taxon>Pluteineae</taxon>
        <taxon>Pluteaceae</taxon>
        <taxon>Pluteus</taxon>
    </lineage>
</organism>
<evidence type="ECO:0000313" key="1">
    <source>
        <dbReference type="EMBL" id="TFK67657.1"/>
    </source>
</evidence>
<keyword evidence="2" id="KW-1185">Reference proteome</keyword>
<protein>
    <submittedName>
        <fullName evidence="1">Uncharacterized protein</fullName>
    </submittedName>
</protein>
<dbReference type="Proteomes" id="UP000308600">
    <property type="component" value="Unassembled WGS sequence"/>
</dbReference>
<gene>
    <name evidence="1" type="ORF">BDN72DRAFT_770433</name>
</gene>
<accession>A0ACD3ARU9</accession>
<name>A0ACD3ARU9_9AGAR</name>
<evidence type="ECO:0000313" key="2">
    <source>
        <dbReference type="Proteomes" id="UP000308600"/>
    </source>
</evidence>
<reference evidence="1 2" key="1">
    <citation type="journal article" date="2019" name="Nat. Ecol. Evol.">
        <title>Megaphylogeny resolves global patterns of mushroom evolution.</title>
        <authorList>
            <person name="Varga T."/>
            <person name="Krizsan K."/>
            <person name="Foldi C."/>
            <person name="Dima B."/>
            <person name="Sanchez-Garcia M."/>
            <person name="Sanchez-Ramirez S."/>
            <person name="Szollosi G.J."/>
            <person name="Szarkandi J.G."/>
            <person name="Papp V."/>
            <person name="Albert L."/>
            <person name="Andreopoulos W."/>
            <person name="Angelini C."/>
            <person name="Antonin V."/>
            <person name="Barry K.W."/>
            <person name="Bougher N.L."/>
            <person name="Buchanan P."/>
            <person name="Buyck B."/>
            <person name="Bense V."/>
            <person name="Catcheside P."/>
            <person name="Chovatia M."/>
            <person name="Cooper J."/>
            <person name="Damon W."/>
            <person name="Desjardin D."/>
            <person name="Finy P."/>
            <person name="Geml J."/>
            <person name="Haridas S."/>
            <person name="Hughes K."/>
            <person name="Justo A."/>
            <person name="Karasinski D."/>
            <person name="Kautmanova I."/>
            <person name="Kiss B."/>
            <person name="Kocsube S."/>
            <person name="Kotiranta H."/>
            <person name="LaButti K.M."/>
            <person name="Lechner B.E."/>
            <person name="Liimatainen K."/>
            <person name="Lipzen A."/>
            <person name="Lukacs Z."/>
            <person name="Mihaltcheva S."/>
            <person name="Morgado L.N."/>
            <person name="Niskanen T."/>
            <person name="Noordeloos M.E."/>
            <person name="Ohm R.A."/>
            <person name="Ortiz-Santana B."/>
            <person name="Ovrebo C."/>
            <person name="Racz N."/>
            <person name="Riley R."/>
            <person name="Savchenko A."/>
            <person name="Shiryaev A."/>
            <person name="Soop K."/>
            <person name="Spirin V."/>
            <person name="Szebenyi C."/>
            <person name="Tomsovsky M."/>
            <person name="Tulloss R.E."/>
            <person name="Uehling J."/>
            <person name="Grigoriev I.V."/>
            <person name="Vagvolgyi C."/>
            <person name="Papp T."/>
            <person name="Martin F.M."/>
            <person name="Miettinen O."/>
            <person name="Hibbett D.S."/>
            <person name="Nagy L.G."/>
        </authorList>
    </citation>
    <scope>NUCLEOTIDE SEQUENCE [LARGE SCALE GENOMIC DNA]</scope>
    <source>
        <strain evidence="1 2">NL-1719</strain>
    </source>
</reference>
<dbReference type="EMBL" id="ML208370">
    <property type="protein sequence ID" value="TFK67657.1"/>
    <property type="molecule type" value="Genomic_DNA"/>
</dbReference>